<feature type="domain" description="DUF4007" evidence="1">
    <location>
        <begin position="5"/>
        <end position="289"/>
    </location>
</feature>
<accession>A0AAE3DS98</accession>
<organism evidence="2 3">
    <name type="scientific">Fusicatenibacter faecihominis</name>
    <dbReference type="NCBI Taxonomy" id="2881276"/>
    <lineage>
        <taxon>Bacteria</taxon>
        <taxon>Bacillati</taxon>
        <taxon>Bacillota</taxon>
        <taxon>Clostridia</taxon>
        <taxon>Lachnospirales</taxon>
        <taxon>Lachnospiraceae</taxon>
        <taxon>Fusicatenibacter</taxon>
    </lineage>
</organism>
<dbReference type="Pfam" id="PF13182">
    <property type="entry name" value="DUF4007"/>
    <property type="match status" value="1"/>
</dbReference>
<name>A0AAE3DS98_9FIRM</name>
<evidence type="ECO:0000313" key="2">
    <source>
        <dbReference type="EMBL" id="MCC2189831.1"/>
    </source>
</evidence>
<gene>
    <name evidence="2" type="ORF">LKD71_08440</name>
</gene>
<dbReference type="RefSeq" id="WP_227615067.1">
    <property type="nucleotide sequence ID" value="NZ_JAJEPR010000011.1"/>
</dbReference>
<evidence type="ECO:0000313" key="3">
    <source>
        <dbReference type="Proteomes" id="UP001197875"/>
    </source>
</evidence>
<dbReference type="AlphaFoldDB" id="A0AAE3DS98"/>
<keyword evidence="3" id="KW-1185">Reference proteome</keyword>
<protein>
    <submittedName>
        <fullName evidence="2">DUF4007 family protein</fullName>
    </submittedName>
</protein>
<sequence>MTMKFRAHETFFIRKGWISKGMKAIHNDPNAFISKERNPMDTLGIGSNMVKSMRFWMQAVGITEEPSRGRRSQTFTPLGEKIYQHDRYIEEIGTLYLLQYRLASQDELATAWYYFFNVFNITEFTKEDFVGALNGYAIDGGEEAALRSLTDDFNCIIGTYVPRYKTNPGKVSAENNIDCPLGELGLVDIVDKAKKIYRKVTPSAESIDPWVALAVIMDQAGEATEVGLNELLTGVKNIGKVFNLDVITMIDVLHEAEKTGAIKIIRTAGLDIIRIEHRYTFEECVDKFYESIERNRR</sequence>
<dbReference type="Proteomes" id="UP001197875">
    <property type="component" value="Unassembled WGS sequence"/>
</dbReference>
<proteinExistence type="predicted"/>
<reference evidence="2 3" key="1">
    <citation type="submission" date="2021-10" db="EMBL/GenBank/DDBJ databases">
        <title>Anaerobic single-cell dispensing facilitates the cultivation of human gut bacteria.</title>
        <authorList>
            <person name="Afrizal A."/>
        </authorList>
    </citation>
    <scope>NUCLEOTIDE SEQUENCE [LARGE SCALE GENOMIC DNA]</scope>
    <source>
        <strain evidence="2 3">CLA-AA-H277</strain>
    </source>
</reference>
<comment type="caution">
    <text evidence="2">The sequence shown here is derived from an EMBL/GenBank/DDBJ whole genome shotgun (WGS) entry which is preliminary data.</text>
</comment>
<evidence type="ECO:0000259" key="1">
    <source>
        <dbReference type="Pfam" id="PF13182"/>
    </source>
</evidence>
<dbReference type="EMBL" id="JAJEPR010000011">
    <property type="protein sequence ID" value="MCC2189831.1"/>
    <property type="molecule type" value="Genomic_DNA"/>
</dbReference>
<dbReference type="InterPro" id="IPR025248">
    <property type="entry name" value="DUF4007"/>
</dbReference>